<protein>
    <submittedName>
        <fullName evidence="1">Uncharacterized protein</fullName>
    </submittedName>
</protein>
<dbReference type="AlphaFoldDB" id="A0A1V5ZQZ5"/>
<accession>A0A1V5ZQZ5</accession>
<reference evidence="1" key="1">
    <citation type="submission" date="2017-02" db="EMBL/GenBank/DDBJ databases">
        <title>Delving into the versatile metabolic prowess of the omnipresent phylum Bacteroidetes.</title>
        <authorList>
            <person name="Nobu M.K."/>
            <person name="Mei R."/>
            <person name="Narihiro T."/>
            <person name="Kuroda K."/>
            <person name="Liu W.-T."/>
        </authorList>
    </citation>
    <scope>NUCLEOTIDE SEQUENCE</scope>
    <source>
        <strain evidence="1">ADurb.Bin160</strain>
    </source>
</reference>
<comment type="caution">
    <text evidence="1">The sequence shown here is derived from an EMBL/GenBank/DDBJ whole genome shotgun (WGS) entry which is preliminary data.</text>
</comment>
<proteinExistence type="predicted"/>
<organism evidence="1">
    <name type="scientific">candidate division CPR1 bacterium ADurb.Bin160</name>
    <dbReference type="NCBI Taxonomy" id="1852826"/>
    <lineage>
        <taxon>Bacteria</taxon>
        <taxon>candidate division CPR1</taxon>
    </lineage>
</organism>
<sequence>MDVDDYFKEQEDMFNNMLEMQNSIKYSTMGEYFENASLSLMSTIADANKINKITDQIEHLEQRLEKMEPVK</sequence>
<gene>
    <name evidence="1" type="ORF">BWY04_00053</name>
</gene>
<dbReference type="Proteomes" id="UP000485621">
    <property type="component" value="Unassembled WGS sequence"/>
</dbReference>
<evidence type="ECO:0000313" key="1">
    <source>
        <dbReference type="EMBL" id="OQB42617.1"/>
    </source>
</evidence>
<name>A0A1V5ZQZ5_9BACT</name>
<dbReference type="EMBL" id="MWDB01000001">
    <property type="protein sequence ID" value="OQB42617.1"/>
    <property type="molecule type" value="Genomic_DNA"/>
</dbReference>